<dbReference type="InterPro" id="IPR041423">
    <property type="entry name" value="GyrB_insert"/>
</dbReference>
<protein>
    <recommendedName>
        <fullName evidence="4 13">DNA gyrase subunit B</fullName>
        <ecNumber evidence="3 13">5.6.2.2</ecNumber>
    </recommendedName>
</protein>
<dbReference type="FunFam" id="3.40.50.670:FF:000004">
    <property type="entry name" value="DNA gyrase subunit B"/>
    <property type="match status" value="1"/>
</dbReference>
<dbReference type="GO" id="GO:0006265">
    <property type="term" value="P:DNA topological change"/>
    <property type="evidence" value="ECO:0007669"/>
    <property type="project" value="UniProtKB-UniRule"/>
</dbReference>
<evidence type="ECO:0000256" key="10">
    <source>
        <dbReference type="ARBA" id="ARBA00023029"/>
    </source>
</evidence>
<dbReference type="EMBL" id="CBTK010000146">
    <property type="protein sequence ID" value="CDH45357.1"/>
    <property type="molecule type" value="Genomic_DNA"/>
</dbReference>
<reference evidence="15 16" key="1">
    <citation type="journal article" date="2014" name="ISME J.">
        <title>Candidatus Competibacter-lineage genomes retrieved from metagenomes reveal functional metabolic diversity.</title>
        <authorList>
            <person name="McIlroy S.J."/>
            <person name="Albertsen M."/>
            <person name="Andresen E.K."/>
            <person name="Saunders A.M."/>
            <person name="Kristiansen R."/>
            <person name="Stokholm-Bjerregaard M."/>
            <person name="Nielsen K.L."/>
            <person name="Nielsen P.H."/>
        </authorList>
    </citation>
    <scope>NUCLEOTIDE SEQUENCE [LARGE SCALE GENOMIC DNA]</scope>
    <source>
        <strain evidence="15 16">Run_B_J11</strain>
    </source>
</reference>
<dbReference type="NCBIfam" id="NF011501">
    <property type="entry name" value="PRK14939.1"/>
    <property type="match status" value="1"/>
</dbReference>
<dbReference type="InterPro" id="IPR000565">
    <property type="entry name" value="Topo_IIA_B"/>
</dbReference>
<dbReference type="PROSITE" id="PS00177">
    <property type="entry name" value="TOPOISOMERASE_II"/>
    <property type="match status" value="1"/>
</dbReference>
<dbReference type="InterPro" id="IPR014721">
    <property type="entry name" value="Ribsml_uS5_D2-typ_fold_subgr"/>
</dbReference>
<dbReference type="GO" id="GO:0005694">
    <property type="term" value="C:chromosome"/>
    <property type="evidence" value="ECO:0007669"/>
    <property type="project" value="InterPro"/>
</dbReference>
<dbReference type="Pfam" id="PF18053">
    <property type="entry name" value="GyrB_insert"/>
    <property type="match status" value="1"/>
</dbReference>
<dbReference type="Proteomes" id="UP000019184">
    <property type="component" value="Unassembled WGS sequence"/>
</dbReference>
<dbReference type="Pfam" id="PF00204">
    <property type="entry name" value="DNA_gyraseB"/>
    <property type="match status" value="1"/>
</dbReference>
<evidence type="ECO:0000256" key="4">
    <source>
        <dbReference type="ARBA" id="ARBA00019166"/>
    </source>
</evidence>
<evidence type="ECO:0000256" key="7">
    <source>
        <dbReference type="ARBA" id="ARBA00022741"/>
    </source>
</evidence>
<evidence type="ECO:0000256" key="13">
    <source>
        <dbReference type="HAMAP-Rule" id="MF_01898"/>
    </source>
</evidence>
<keyword evidence="10 13" id="KW-0799">Topoisomerase</keyword>
<dbReference type="FunFam" id="3.40.50.670:FF:000005">
    <property type="entry name" value="DNA gyrase subunit B"/>
    <property type="match status" value="1"/>
</dbReference>
<dbReference type="EC" id="5.6.2.2" evidence="3 13"/>
<dbReference type="CDD" id="cd00822">
    <property type="entry name" value="TopoII_Trans_DNA_gyrase"/>
    <property type="match status" value="1"/>
</dbReference>
<keyword evidence="12 13" id="KW-0413">Isomerase</keyword>
<comment type="miscellaneous">
    <text evidence="13">Few gyrases are as efficient as E.coli at forming negative supercoils. Not all organisms have 2 type II topoisomerases; in organisms with a single type II topoisomerase this enzyme also has to decatenate newly replicated chromosomes.</text>
</comment>
<dbReference type="NCBIfam" id="TIGR01059">
    <property type="entry name" value="gyrB"/>
    <property type="match status" value="1"/>
</dbReference>
<keyword evidence="5 13" id="KW-0963">Cytoplasm</keyword>
<dbReference type="CDD" id="cd16928">
    <property type="entry name" value="HATPase_GyrB-like"/>
    <property type="match status" value="1"/>
</dbReference>
<comment type="subcellular location">
    <subcellularLocation>
        <location evidence="13">Cytoplasm</location>
    </subcellularLocation>
</comment>
<dbReference type="InterPro" id="IPR034160">
    <property type="entry name" value="TOPRIM_GyrB"/>
</dbReference>
<feature type="binding site" evidence="13">
    <location>
        <position position="496"/>
    </location>
    <ligand>
        <name>Mg(2+)</name>
        <dbReference type="ChEBI" id="CHEBI:18420"/>
        <label>2</label>
    </ligand>
</feature>
<dbReference type="InterPro" id="IPR001241">
    <property type="entry name" value="Topo_IIA"/>
</dbReference>
<comment type="subunit">
    <text evidence="13">Heterotetramer, composed of two GyrA and two GyrB chains. In the heterotetramer, GyrA contains the active site tyrosine that forms a transient covalent intermediate with DNA, while GyrB binds cofactors and catalyzes ATP hydrolysis.</text>
</comment>
<keyword evidence="16" id="KW-1185">Reference proteome</keyword>
<dbReference type="InterPro" id="IPR013506">
    <property type="entry name" value="Topo_IIA_bsu_dom2"/>
</dbReference>
<evidence type="ECO:0000256" key="1">
    <source>
        <dbReference type="ARBA" id="ARBA00000185"/>
    </source>
</evidence>
<dbReference type="Pfam" id="PF21249">
    <property type="entry name" value="GyrB_hook"/>
    <property type="match status" value="1"/>
</dbReference>
<dbReference type="InterPro" id="IPR013759">
    <property type="entry name" value="Topo_IIA_B_C"/>
</dbReference>
<comment type="catalytic activity">
    <reaction evidence="1 13">
        <text>ATP-dependent breakage, passage and rejoining of double-stranded DNA.</text>
        <dbReference type="EC" id="5.6.2.2"/>
    </reaction>
</comment>
<comment type="function">
    <text evidence="13">A type II topoisomerase that negatively supercoils closed circular double-stranded (ds) DNA in an ATP-dependent manner to modulate DNA topology and maintain chromosomes in an underwound state. Negative supercoiling favors strand separation, and DNA replication, transcription, recombination and repair, all of which involve strand separation. Also able to catalyze the interconversion of other topological isomers of dsDNA rings, including catenanes and knotted rings. Type II topoisomerases break and join 2 DNA strands simultaneously in an ATP-dependent manner.</text>
</comment>
<dbReference type="SMART" id="SM00433">
    <property type="entry name" value="TOP2c"/>
    <property type="match status" value="1"/>
</dbReference>
<dbReference type="Pfam" id="PF00986">
    <property type="entry name" value="DNA_gyraseB_C"/>
    <property type="match status" value="1"/>
</dbReference>
<feature type="binding site" evidence="13">
    <location>
        <position position="498"/>
    </location>
    <ligand>
        <name>Mg(2+)</name>
        <dbReference type="ChEBI" id="CHEBI:18420"/>
        <label>2</label>
    </ligand>
</feature>
<evidence type="ECO:0000256" key="6">
    <source>
        <dbReference type="ARBA" id="ARBA00022723"/>
    </source>
</evidence>
<dbReference type="PRINTS" id="PR01159">
    <property type="entry name" value="DNAGYRASEB"/>
</dbReference>
<dbReference type="SUPFAM" id="SSF55874">
    <property type="entry name" value="ATPase domain of HSP90 chaperone/DNA topoisomerase II/histidine kinase"/>
    <property type="match status" value="1"/>
</dbReference>
<dbReference type="PRINTS" id="PR00418">
    <property type="entry name" value="TPI2FAMILY"/>
</dbReference>
<accession>A0A7U7GBZ2</accession>
<comment type="cofactor">
    <cofactor evidence="13">
        <name>Mg(2+)</name>
        <dbReference type="ChEBI" id="CHEBI:18420"/>
    </cofactor>
    <cofactor evidence="13">
        <name>Mn(2+)</name>
        <dbReference type="ChEBI" id="CHEBI:29035"/>
    </cofactor>
    <cofactor evidence="13">
        <name>Ca(2+)</name>
        <dbReference type="ChEBI" id="CHEBI:29108"/>
    </cofactor>
    <text evidence="13">Binds two Mg(2+) per subunit. The magnesium ions form salt bridges with both the protein and the DNA. Can also accept other divalent metal cations, such as Mn(2+) or Ca(2+).</text>
</comment>
<gene>
    <name evidence="13 15" type="primary">gyrB</name>
    <name evidence="15" type="ORF">BN874_230004</name>
</gene>
<keyword evidence="6 13" id="KW-0479">Metal-binding</keyword>
<dbReference type="GO" id="GO:0003918">
    <property type="term" value="F:DNA topoisomerase type II (double strand cut, ATP-hydrolyzing) activity"/>
    <property type="evidence" value="ECO:0007669"/>
    <property type="project" value="UniProtKB-UniRule"/>
</dbReference>
<keyword evidence="11" id="KW-0238">DNA-binding</keyword>
<comment type="similarity">
    <text evidence="2 13">Belongs to the type II topoisomerase GyrB family.</text>
</comment>
<dbReference type="SUPFAM" id="SSF54211">
    <property type="entry name" value="Ribosomal protein S5 domain 2-like"/>
    <property type="match status" value="1"/>
</dbReference>
<evidence type="ECO:0000313" key="15">
    <source>
        <dbReference type="EMBL" id="CDH45357.1"/>
    </source>
</evidence>
<dbReference type="FunFam" id="3.30.230.10:FF:000005">
    <property type="entry name" value="DNA gyrase subunit B"/>
    <property type="match status" value="1"/>
</dbReference>
<dbReference type="InterPro" id="IPR020568">
    <property type="entry name" value="Ribosomal_Su5_D2-typ_SF"/>
</dbReference>
<dbReference type="InterPro" id="IPR002288">
    <property type="entry name" value="DNA_gyrase_B_C"/>
</dbReference>
<keyword evidence="8 13" id="KW-0067">ATP-binding</keyword>
<evidence type="ECO:0000256" key="2">
    <source>
        <dbReference type="ARBA" id="ARBA00010708"/>
    </source>
</evidence>
<feature type="site" description="Interaction with DNA" evidence="13">
    <location>
        <position position="447"/>
    </location>
</feature>
<dbReference type="InterPro" id="IPR003594">
    <property type="entry name" value="HATPase_dom"/>
</dbReference>
<dbReference type="GO" id="GO:0003677">
    <property type="term" value="F:DNA binding"/>
    <property type="evidence" value="ECO:0007669"/>
    <property type="project" value="UniProtKB-KW"/>
</dbReference>
<dbReference type="GO" id="GO:0046872">
    <property type="term" value="F:metal ion binding"/>
    <property type="evidence" value="ECO:0007669"/>
    <property type="project" value="UniProtKB-KW"/>
</dbReference>
<dbReference type="InterPro" id="IPR036890">
    <property type="entry name" value="HATPase_C_sf"/>
</dbReference>
<dbReference type="GO" id="GO:0005524">
    <property type="term" value="F:ATP binding"/>
    <property type="evidence" value="ECO:0007669"/>
    <property type="project" value="UniProtKB-UniRule"/>
</dbReference>
<sequence length="803" mass="89816">MNDSSYTSSSITVLEGLDAVRKRPGMYIGDTDDGTGLHHMVFEVVDNSIDEALAGYCTEISVTIHVGESVTVVDNGRGVPVDEHSKGRSAAEVIMTVLHAGGKFDDRSYKVSGGLHGVGVSVVNALSESLRLTIRRDGKVHVQDYRLGVPQAPLRVVGDTDLTGTEIRFKPGSIFSNIDFHYDVLAKRLRELSFLNSGVRIRLNDERTGKNDIFEYQGGIKAFVEHLNRNKTPLHDCVFYLNTSRDDIQVELALQWNDSYQEGVFCFTNNIPQRDGGAHLAGLRGALTRTLNQYMEAEGILKKAKVETSGDDAREGLTAVLSVKLHDPKFSSQTKDKLVSSEVKPVVESVVAEKLQEFLLENPGEAKAITGKIVDAARAREAARRAREMTRRKGALDIAGLPGKLADCQEKDPALSELFLVEGDSAGGSAKQGRDRRFQAILPLKGKILNVEKARFDKMLQSAEVGTLITALGCGIGREEFNPDKLRYYRIILMTDADVDGSHIRTLLLTFFYRQMPELIERGHIFIAQPPLYKVKKGKQEQYVKDDVELSANLLQTALDGASLVTDNSALMTLTGTVLEQLARDYMAIMAMVQRLSRRYDSALLEQLIYLPALDAQRLRDSAWLREWAETLSGRLNAGVHDRSVYAAAIELREDREGYDVIVTRNTHSLARHIRLTPEFFSSHEYAALAQFGTRLAGWFDHSAEVRRGERTQNVRHFRGVMEWLLEEAKRGQHIQRYKGLGEMNPEQLWDTTMNPETRRLLRVRVEDAVAADEVFTTLMGDQVEPRRDFIEKNALDVLNLDI</sequence>
<dbReference type="SUPFAM" id="SSF56719">
    <property type="entry name" value="Type II DNA topoisomerase"/>
    <property type="match status" value="1"/>
</dbReference>
<dbReference type="InterPro" id="IPR013760">
    <property type="entry name" value="Topo_IIA-like_dom_sf"/>
</dbReference>
<dbReference type="PANTHER" id="PTHR45866:SF1">
    <property type="entry name" value="DNA GYRASE SUBUNIT B, MITOCHONDRIAL"/>
    <property type="match status" value="1"/>
</dbReference>
<evidence type="ECO:0000256" key="11">
    <source>
        <dbReference type="ARBA" id="ARBA00023125"/>
    </source>
</evidence>
<dbReference type="FunFam" id="3.30.565.10:FF:000002">
    <property type="entry name" value="DNA gyrase subunit B"/>
    <property type="match status" value="1"/>
</dbReference>
<evidence type="ECO:0000256" key="9">
    <source>
        <dbReference type="ARBA" id="ARBA00022842"/>
    </source>
</evidence>
<dbReference type="InterPro" id="IPR011557">
    <property type="entry name" value="GyrB"/>
</dbReference>
<dbReference type="SMART" id="SM00387">
    <property type="entry name" value="HATPase_c"/>
    <property type="match status" value="1"/>
</dbReference>
<evidence type="ECO:0000256" key="12">
    <source>
        <dbReference type="ARBA" id="ARBA00023235"/>
    </source>
</evidence>
<dbReference type="AlphaFoldDB" id="A0A7U7GBZ2"/>
<feature type="domain" description="Toprim" evidence="14">
    <location>
        <begin position="416"/>
        <end position="531"/>
    </location>
</feature>
<dbReference type="Gene3D" id="3.30.230.10">
    <property type="match status" value="1"/>
</dbReference>
<evidence type="ECO:0000259" key="14">
    <source>
        <dbReference type="PROSITE" id="PS50880"/>
    </source>
</evidence>
<dbReference type="Pfam" id="PF02518">
    <property type="entry name" value="HATPase_c"/>
    <property type="match status" value="1"/>
</dbReference>
<evidence type="ECO:0000256" key="5">
    <source>
        <dbReference type="ARBA" id="ARBA00022490"/>
    </source>
</evidence>
<feature type="site" description="Interaction with DNA" evidence="13">
    <location>
        <position position="450"/>
    </location>
</feature>
<organism evidence="15 16">
    <name type="scientific">Candidatus Contendobacter odensis Run_B_J11</name>
    <dbReference type="NCBI Taxonomy" id="1400861"/>
    <lineage>
        <taxon>Bacteria</taxon>
        <taxon>Pseudomonadati</taxon>
        <taxon>Pseudomonadota</taxon>
        <taxon>Gammaproteobacteria</taxon>
        <taxon>Candidatus Competibacteraceae</taxon>
        <taxon>Candidatus Contendibacter</taxon>
    </lineage>
</organism>
<dbReference type="Pfam" id="PF01751">
    <property type="entry name" value="Toprim"/>
    <property type="match status" value="1"/>
</dbReference>
<name>A0A7U7GBZ2_9GAMM</name>
<dbReference type="NCBIfam" id="NF004189">
    <property type="entry name" value="PRK05644.1"/>
    <property type="match status" value="1"/>
</dbReference>
<comment type="caution">
    <text evidence="15">The sequence shown here is derived from an EMBL/GenBank/DDBJ whole genome shotgun (WGS) entry which is preliminary data.</text>
</comment>
<dbReference type="InterPro" id="IPR049353">
    <property type="entry name" value="GyrB_hook"/>
</dbReference>
<dbReference type="Gene3D" id="3.10.20.690">
    <property type="match status" value="1"/>
</dbReference>
<dbReference type="GO" id="GO:0006261">
    <property type="term" value="P:DNA-templated DNA replication"/>
    <property type="evidence" value="ECO:0007669"/>
    <property type="project" value="UniProtKB-UniRule"/>
</dbReference>
<dbReference type="CDD" id="cd03366">
    <property type="entry name" value="TOPRIM_TopoIIA_GyrB"/>
    <property type="match status" value="1"/>
</dbReference>
<dbReference type="HAMAP" id="MF_01898">
    <property type="entry name" value="GyrB"/>
    <property type="match status" value="1"/>
</dbReference>
<dbReference type="PANTHER" id="PTHR45866">
    <property type="entry name" value="DNA GYRASE/TOPOISOMERASE SUBUNIT B"/>
    <property type="match status" value="1"/>
</dbReference>
<evidence type="ECO:0000256" key="8">
    <source>
        <dbReference type="ARBA" id="ARBA00022840"/>
    </source>
</evidence>
<dbReference type="Gene3D" id="3.30.565.10">
    <property type="entry name" value="Histidine kinase-like ATPase, C-terminal domain"/>
    <property type="match status" value="1"/>
</dbReference>
<feature type="binding site" evidence="13">
    <location>
        <position position="422"/>
    </location>
    <ligand>
        <name>Mg(2+)</name>
        <dbReference type="ChEBI" id="CHEBI:18420"/>
        <label>1</label>
        <note>catalytic</note>
    </ligand>
</feature>
<evidence type="ECO:0000256" key="3">
    <source>
        <dbReference type="ARBA" id="ARBA00012895"/>
    </source>
</evidence>
<dbReference type="GO" id="GO:0005737">
    <property type="term" value="C:cytoplasm"/>
    <property type="evidence" value="ECO:0007669"/>
    <property type="project" value="UniProtKB-SubCell"/>
</dbReference>
<dbReference type="PROSITE" id="PS50880">
    <property type="entry name" value="TOPRIM"/>
    <property type="match status" value="1"/>
</dbReference>
<evidence type="ECO:0000313" key="16">
    <source>
        <dbReference type="Proteomes" id="UP000019184"/>
    </source>
</evidence>
<feature type="binding site" evidence="13">
    <location>
        <position position="496"/>
    </location>
    <ligand>
        <name>Mg(2+)</name>
        <dbReference type="ChEBI" id="CHEBI:18420"/>
        <label>1</label>
        <note>catalytic</note>
    </ligand>
</feature>
<dbReference type="Gene3D" id="3.40.50.670">
    <property type="match status" value="2"/>
</dbReference>
<keyword evidence="7 13" id="KW-0547">Nucleotide-binding</keyword>
<dbReference type="InterPro" id="IPR006171">
    <property type="entry name" value="TOPRIM_dom"/>
</dbReference>
<keyword evidence="9 13" id="KW-0460">Magnesium</keyword>
<dbReference type="RefSeq" id="WP_034432981.1">
    <property type="nucleotide sequence ID" value="NZ_CBTK010000146.1"/>
</dbReference>
<dbReference type="OrthoDB" id="9802808at2"/>
<proteinExistence type="inferred from homology"/>
<dbReference type="InterPro" id="IPR018522">
    <property type="entry name" value="TopoIIA_CS"/>
</dbReference>